<proteinExistence type="predicted"/>
<dbReference type="Proteomes" id="UP001597362">
    <property type="component" value="Unassembled WGS sequence"/>
</dbReference>
<dbReference type="RefSeq" id="WP_377771090.1">
    <property type="nucleotide sequence ID" value="NZ_JBHUHO010000024.1"/>
</dbReference>
<name>A0ABW4YJT3_9BACL</name>
<keyword evidence="1" id="KW-1133">Transmembrane helix</keyword>
<dbReference type="EMBL" id="JBHUHO010000024">
    <property type="protein sequence ID" value="MFD2115684.1"/>
    <property type="molecule type" value="Genomic_DNA"/>
</dbReference>
<keyword evidence="1" id="KW-0472">Membrane</keyword>
<gene>
    <name evidence="2" type="ORF">ACFSJH_08085</name>
</gene>
<keyword evidence="3" id="KW-1185">Reference proteome</keyword>
<feature type="transmembrane region" description="Helical" evidence="1">
    <location>
        <begin position="37"/>
        <end position="58"/>
    </location>
</feature>
<evidence type="ECO:0000313" key="2">
    <source>
        <dbReference type="EMBL" id="MFD2115684.1"/>
    </source>
</evidence>
<comment type="caution">
    <text evidence="2">The sequence shown here is derived from an EMBL/GenBank/DDBJ whole genome shotgun (WGS) entry which is preliminary data.</text>
</comment>
<keyword evidence="1" id="KW-0812">Transmembrane</keyword>
<reference evidence="3" key="1">
    <citation type="journal article" date="2019" name="Int. J. Syst. Evol. Microbiol.">
        <title>The Global Catalogue of Microorganisms (GCM) 10K type strain sequencing project: providing services to taxonomists for standard genome sequencing and annotation.</title>
        <authorList>
            <consortium name="The Broad Institute Genomics Platform"/>
            <consortium name="The Broad Institute Genome Sequencing Center for Infectious Disease"/>
            <person name="Wu L."/>
            <person name="Ma J."/>
        </authorList>
    </citation>
    <scope>NUCLEOTIDE SEQUENCE [LARGE SCALE GENOMIC DNA]</scope>
    <source>
        <strain evidence="3">GH52</strain>
    </source>
</reference>
<accession>A0ABW4YJT3</accession>
<protein>
    <submittedName>
        <fullName evidence="2">SigmaY antisigma factor component</fullName>
    </submittedName>
</protein>
<evidence type="ECO:0000313" key="3">
    <source>
        <dbReference type="Proteomes" id="UP001597362"/>
    </source>
</evidence>
<organism evidence="2 3">
    <name type="scientific">Paenibacillus yanchengensis</name>
    <dbReference type="NCBI Taxonomy" id="2035833"/>
    <lineage>
        <taxon>Bacteria</taxon>
        <taxon>Bacillati</taxon>
        <taxon>Bacillota</taxon>
        <taxon>Bacilli</taxon>
        <taxon>Bacillales</taxon>
        <taxon>Paenibacillaceae</taxon>
        <taxon>Paenibacillus</taxon>
    </lineage>
</organism>
<evidence type="ECO:0000256" key="1">
    <source>
        <dbReference type="SAM" id="Phobius"/>
    </source>
</evidence>
<sequence length="73" mass="8933">MDKLQAIPVWLLILLAVLLLAQSTWLFLDARKRTRFYWIWALWGLTQIPTPSFVYIVFFRLRLWQKLFHRANK</sequence>